<gene>
    <name evidence="2" type="ORF">E4Q23_05070</name>
</gene>
<feature type="compositionally biased region" description="Basic residues" evidence="1">
    <location>
        <begin position="88"/>
        <end position="101"/>
    </location>
</feature>
<protein>
    <submittedName>
        <fullName evidence="2">Uncharacterized protein</fullName>
    </submittedName>
</protein>
<sequence>MPREPCRRREQPRTTPRQRRSRQPRCCARPPTRHWSSAGRHVSGPDTAAASARRDRPGLLGRRAARRPRPRAPVRQRSDRPRGDRNPSCRRKKSLPPRRYR</sequence>
<comment type="caution">
    <text evidence="2">The sequence shown here is derived from an EMBL/GenBank/DDBJ whole genome shotgun (WGS) entry which is preliminary data.</text>
</comment>
<feature type="compositionally biased region" description="Basic and acidic residues" evidence="1">
    <location>
        <begin position="76"/>
        <end position="87"/>
    </location>
</feature>
<keyword evidence="3" id="KW-1185">Reference proteome</keyword>
<name>A0ABX1TSJ3_9PROT</name>
<evidence type="ECO:0000313" key="3">
    <source>
        <dbReference type="Proteomes" id="UP000749010"/>
    </source>
</evidence>
<evidence type="ECO:0000313" key="2">
    <source>
        <dbReference type="EMBL" id="NMQ27181.1"/>
    </source>
</evidence>
<evidence type="ECO:0000256" key="1">
    <source>
        <dbReference type="SAM" id="MobiDB-lite"/>
    </source>
</evidence>
<accession>A0ABX1TSJ3</accession>
<proteinExistence type="predicted"/>
<feature type="compositionally biased region" description="Basic and acidic residues" evidence="1">
    <location>
        <begin position="1"/>
        <end position="12"/>
    </location>
</feature>
<organism evidence="2 3">
    <name type="scientific">Candidatus Accumulibacter phosphatis</name>
    <dbReference type="NCBI Taxonomy" id="327160"/>
    <lineage>
        <taxon>Bacteria</taxon>
        <taxon>Pseudomonadati</taxon>
        <taxon>Pseudomonadota</taxon>
        <taxon>Betaproteobacteria</taxon>
        <taxon>Candidatus Accumulibacter</taxon>
    </lineage>
</organism>
<dbReference type="EMBL" id="SPMY01000014">
    <property type="protein sequence ID" value="NMQ27181.1"/>
    <property type="molecule type" value="Genomic_DNA"/>
</dbReference>
<dbReference type="Proteomes" id="UP000749010">
    <property type="component" value="Unassembled WGS sequence"/>
</dbReference>
<feature type="compositionally biased region" description="Basic residues" evidence="1">
    <location>
        <begin position="63"/>
        <end position="74"/>
    </location>
</feature>
<reference evidence="2 3" key="1">
    <citation type="submission" date="2019-03" db="EMBL/GenBank/DDBJ databases">
        <title>Metabolic reconstructions from genomes of highly enriched 'Candidatus Accumulibacter' and 'Candidatus Competibacter' bioreactor populations.</title>
        <authorList>
            <person name="Annavajhala M.K."/>
            <person name="Welles L."/>
            <person name="Abbas B."/>
            <person name="Sorokin D."/>
            <person name="Park H."/>
            <person name="Van Loosdrecht M."/>
            <person name="Chandran K."/>
        </authorList>
    </citation>
    <scope>NUCLEOTIDE SEQUENCE [LARGE SCALE GENOMIC DNA]</scope>
    <source>
        <strain evidence="2 3">SBR_S</strain>
    </source>
</reference>
<feature type="region of interest" description="Disordered" evidence="1">
    <location>
        <begin position="1"/>
        <end position="101"/>
    </location>
</feature>